<accession>A0A6M3J0T1</accession>
<keyword evidence="1" id="KW-1188">Viral release from host cell</keyword>
<evidence type="ECO:0000313" key="3">
    <source>
        <dbReference type="EMBL" id="QJA63443.1"/>
    </source>
</evidence>
<dbReference type="NCBIfam" id="TIGR01630">
    <property type="entry name" value="psiM2_ORF9"/>
    <property type="match status" value="1"/>
</dbReference>
<sequence length="521" mass="58855">MSYGLSSRPSRSRCRALLAELDAELGEHTPEIPAELMANPKPEMSMAAYVRGAWGVLHPAQKLVWSWHLDAICEHLEACSTGQIRRLIINVPPGTGKSIITSVFWPTWTWSWRPWSSWLTASYGQPLATRDAVRSRRLLTSSWYRERWGHLFHLTSDQNQKTRYENSLRGWRLATSVGGSVPGERADFRLLDDPHKTDQAHLSDARREADLNWLDETWSMRETDPRHSVEVICMQRLHSRDVSGYLIDTIGDYEHLVLPMEHERERACVTSIGWGDPRTDEGELLCPERFPADVVTRMKIRLGEFGTAGQLQQRPVPAKGGIIQRRWFRFYTANELPRAFNRTIQSWDLAFKATDSSSYVAGQVWSRLGSRCYLRYRDLTRRTFTESIAGIRAVTAMYPEADEKLIEDKANGPAAMDVLDSEIPGLIAVPVGRDQDKASRMHAVSPFIQAGNVWLPDPEDEPWVEQFVTLITSYPLGASNDDGDAMAQALMHLFHGTTADSLAALEEVHGGRKDSPTAGLF</sequence>
<dbReference type="Pfam" id="PF17289">
    <property type="entry name" value="Terminase_6C"/>
    <property type="match status" value="1"/>
</dbReference>
<feature type="domain" description="Terminase large subunit gp17-like C-terminal" evidence="2">
    <location>
        <begin position="346"/>
        <end position="492"/>
    </location>
</feature>
<dbReference type="InterPro" id="IPR035421">
    <property type="entry name" value="Terminase_6C"/>
</dbReference>
<gene>
    <name evidence="3" type="ORF">MM415B00627_0025</name>
</gene>
<reference evidence="3" key="1">
    <citation type="submission" date="2020-03" db="EMBL/GenBank/DDBJ databases">
        <title>The deep terrestrial virosphere.</title>
        <authorList>
            <person name="Holmfeldt K."/>
            <person name="Nilsson E."/>
            <person name="Simone D."/>
            <person name="Lopez-Fernandez M."/>
            <person name="Wu X."/>
            <person name="de Brujin I."/>
            <person name="Lundin D."/>
            <person name="Andersson A."/>
            <person name="Bertilsson S."/>
            <person name="Dopson M."/>
        </authorList>
    </citation>
    <scope>NUCLEOTIDE SEQUENCE</scope>
    <source>
        <strain evidence="3">MM415B00627</strain>
    </source>
</reference>
<name>A0A6M3J0T1_9ZZZZ</name>
<evidence type="ECO:0000259" key="2">
    <source>
        <dbReference type="Pfam" id="PF17289"/>
    </source>
</evidence>
<evidence type="ECO:0000256" key="1">
    <source>
        <dbReference type="ARBA" id="ARBA00022612"/>
    </source>
</evidence>
<protein>
    <submittedName>
        <fullName evidence="3">Putative terminase</fullName>
    </submittedName>
</protein>
<organism evidence="3">
    <name type="scientific">viral metagenome</name>
    <dbReference type="NCBI Taxonomy" id="1070528"/>
    <lineage>
        <taxon>unclassified sequences</taxon>
        <taxon>metagenomes</taxon>
        <taxon>organismal metagenomes</taxon>
    </lineage>
</organism>
<dbReference type="AlphaFoldDB" id="A0A6M3J0T1"/>
<dbReference type="EMBL" id="MT141497">
    <property type="protein sequence ID" value="QJA63443.1"/>
    <property type="molecule type" value="Genomic_DNA"/>
</dbReference>
<proteinExistence type="predicted"/>
<dbReference type="InterPro" id="IPR006517">
    <property type="entry name" value="Phage_terminase_lsu-like_C"/>
</dbReference>